<proteinExistence type="predicted"/>
<evidence type="ECO:0000256" key="1">
    <source>
        <dbReference type="SAM" id="Phobius"/>
    </source>
</evidence>
<gene>
    <name evidence="2" type="ORF">ERS852478_01195</name>
</gene>
<reference evidence="2 3" key="1">
    <citation type="submission" date="2015-09" db="EMBL/GenBank/DDBJ databases">
        <authorList>
            <consortium name="Pathogen Informatics"/>
        </authorList>
    </citation>
    <scope>NUCLEOTIDE SEQUENCE [LARGE SCALE GENOMIC DNA]</scope>
    <source>
        <strain evidence="2 3">2789STDY5834863</strain>
    </source>
</reference>
<organism evidence="2 3">
    <name type="scientific">Blautia wexlerae</name>
    <dbReference type="NCBI Taxonomy" id="418240"/>
    <lineage>
        <taxon>Bacteria</taxon>
        <taxon>Bacillati</taxon>
        <taxon>Bacillota</taxon>
        <taxon>Clostridia</taxon>
        <taxon>Lachnospirales</taxon>
        <taxon>Lachnospiraceae</taxon>
        <taxon>Blautia</taxon>
    </lineage>
</organism>
<name>A0A174A459_9FIRM</name>
<feature type="transmembrane region" description="Helical" evidence="1">
    <location>
        <begin position="37"/>
        <end position="61"/>
    </location>
</feature>
<accession>A0A174A459</accession>
<dbReference type="RefSeq" id="WP_055199952.1">
    <property type="nucleotide sequence ID" value="NZ_BTHH01000005.1"/>
</dbReference>
<evidence type="ECO:0000313" key="3">
    <source>
        <dbReference type="Proteomes" id="UP000095431"/>
    </source>
</evidence>
<sequence>MMKTMRKIMEGATAACISAEMYYCFLSGAPVRGTERILYMILAGIFCISAWVTGMGILWYVRWLRRRNKELENMIKILLKNADKLDK</sequence>
<dbReference type="Proteomes" id="UP000095431">
    <property type="component" value="Unassembled WGS sequence"/>
</dbReference>
<keyword evidence="1" id="KW-0812">Transmembrane</keyword>
<feature type="transmembrane region" description="Helical" evidence="1">
    <location>
        <begin position="12"/>
        <end position="31"/>
    </location>
</feature>
<protein>
    <submittedName>
        <fullName evidence="2">Uncharacterized protein</fullName>
    </submittedName>
</protein>
<keyword evidence="1" id="KW-0472">Membrane</keyword>
<dbReference type="AlphaFoldDB" id="A0A174A459"/>
<keyword evidence="1" id="KW-1133">Transmembrane helix</keyword>
<dbReference type="EMBL" id="CYZN01000006">
    <property type="protein sequence ID" value="CUN83472.1"/>
    <property type="molecule type" value="Genomic_DNA"/>
</dbReference>
<evidence type="ECO:0000313" key="2">
    <source>
        <dbReference type="EMBL" id="CUN83472.1"/>
    </source>
</evidence>